<accession>A0A316REM7</accession>
<dbReference type="Proteomes" id="UP000262954">
    <property type="component" value="Unassembled WGS sequence"/>
</dbReference>
<protein>
    <submittedName>
        <fullName evidence="11">Phosphoglucomutase</fullName>
    </submittedName>
</protein>
<comment type="cofactor">
    <cofactor evidence="1">
        <name>Mg(2+)</name>
        <dbReference type="ChEBI" id="CHEBI:18420"/>
    </cofactor>
</comment>
<dbReference type="Pfam" id="PF02880">
    <property type="entry name" value="PGM_PMM_III"/>
    <property type="match status" value="1"/>
</dbReference>
<dbReference type="PANTHER" id="PTHR45745:SF1">
    <property type="entry name" value="PHOSPHOGLUCOMUTASE 2B-RELATED"/>
    <property type="match status" value="1"/>
</dbReference>
<evidence type="ECO:0000256" key="2">
    <source>
        <dbReference type="ARBA" id="ARBA00010231"/>
    </source>
</evidence>
<keyword evidence="3" id="KW-0597">Phosphoprotein</keyword>
<comment type="similarity">
    <text evidence="2 7">Belongs to the phosphohexose mutase family.</text>
</comment>
<dbReference type="SUPFAM" id="SSF53738">
    <property type="entry name" value="Phosphoglucomutase, first 3 domains"/>
    <property type="match status" value="3"/>
</dbReference>
<evidence type="ECO:0000256" key="3">
    <source>
        <dbReference type="ARBA" id="ARBA00022553"/>
    </source>
</evidence>
<dbReference type="PANTHER" id="PTHR45745">
    <property type="entry name" value="PHOSPHOMANNOMUTASE 45A"/>
    <property type="match status" value="1"/>
</dbReference>
<dbReference type="InterPro" id="IPR016066">
    <property type="entry name" value="A-D-PHexomutase_CS"/>
</dbReference>
<dbReference type="Pfam" id="PF02879">
    <property type="entry name" value="PGM_PMM_II"/>
    <property type="match status" value="1"/>
</dbReference>
<evidence type="ECO:0000256" key="5">
    <source>
        <dbReference type="ARBA" id="ARBA00022842"/>
    </source>
</evidence>
<evidence type="ECO:0000259" key="10">
    <source>
        <dbReference type="Pfam" id="PF02880"/>
    </source>
</evidence>
<name>A0A316REM7_9BACT</name>
<feature type="domain" description="Alpha-D-phosphohexomutase alpha/beta/alpha" evidence="10">
    <location>
        <begin position="259"/>
        <end position="365"/>
    </location>
</feature>
<dbReference type="InterPro" id="IPR016055">
    <property type="entry name" value="A-D-PHexomutase_a/b/a-I/II/III"/>
</dbReference>
<dbReference type="GO" id="GO:0005975">
    <property type="term" value="P:carbohydrate metabolic process"/>
    <property type="evidence" value="ECO:0007669"/>
    <property type="project" value="InterPro"/>
</dbReference>
<keyword evidence="5 7" id="KW-0460">Magnesium</keyword>
<dbReference type="InterPro" id="IPR036900">
    <property type="entry name" value="A-D-PHexomutase_C_sf"/>
</dbReference>
<dbReference type="InterPro" id="IPR005844">
    <property type="entry name" value="A-D-PHexomutase_a/b/a-I"/>
</dbReference>
<evidence type="ECO:0000259" key="8">
    <source>
        <dbReference type="Pfam" id="PF02878"/>
    </source>
</evidence>
<dbReference type="GO" id="GO:0008973">
    <property type="term" value="F:phosphopentomutase activity"/>
    <property type="evidence" value="ECO:0007669"/>
    <property type="project" value="TreeGrafter"/>
</dbReference>
<evidence type="ECO:0000256" key="1">
    <source>
        <dbReference type="ARBA" id="ARBA00001946"/>
    </source>
</evidence>
<feature type="domain" description="Alpha-D-phosphohexomutase alpha/beta/alpha" evidence="8">
    <location>
        <begin position="4"/>
        <end position="131"/>
    </location>
</feature>
<feature type="domain" description="Alpha-D-phosphohexomutase alpha/beta/alpha" evidence="9">
    <location>
        <begin position="153"/>
        <end position="250"/>
    </location>
</feature>
<keyword evidence="6" id="KW-0413">Isomerase</keyword>
<dbReference type="InterPro" id="IPR005846">
    <property type="entry name" value="A-D-PHexomutase_a/b/a-III"/>
</dbReference>
<evidence type="ECO:0000259" key="9">
    <source>
        <dbReference type="Pfam" id="PF02879"/>
    </source>
</evidence>
<dbReference type="Gene3D" id="3.40.120.10">
    <property type="entry name" value="Alpha-D-Glucose-1,6-Bisphosphate, subunit A, domain 3"/>
    <property type="match status" value="3"/>
</dbReference>
<dbReference type="EMBL" id="DNWC01000123">
    <property type="protein sequence ID" value="HBJ09195.1"/>
    <property type="molecule type" value="Genomic_DNA"/>
</dbReference>
<dbReference type="AlphaFoldDB" id="A0A316REM7"/>
<organism evidence="11 12">
    <name type="scientific">Coprobacter fastidiosus</name>
    <dbReference type="NCBI Taxonomy" id="1099853"/>
    <lineage>
        <taxon>Bacteria</taxon>
        <taxon>Pseudomonadati</taxon>
        <taxon>Bacteroidota</taxon>
        <taxon>Bacteroidia</taxon>
        <taxon>Bacteroidales</taxon>
        <taxon>Barnesiellaceae</taxon>
        <taxon>Coprobacter</taxon>
    </lineage>
</organism>
<evidence type="ECO:0000256" key="4">
    <source>
        <dbReference type="ARBA" id="ARBA00022723"/>
    </source>
</evidence>
<gene>
    <name evidence="11" type="ORF">DDY73_09345</name>
</gene>
<evidence type="ECO:0000313" key="11">
    <source>
        <dbReference type="EMBL" id="HBJ09195.1"/>
    </source>
</evidence>
<dbReference type="PRINTS" id="PR00509">
    <property type="entry name" value="PGMPMM"/>
</dbReference>
<dbReference type="GO" id="GO:0006166">
    <property type="term" value="P:purine ribonucleoside salvage"/>
    <property type="evidence" value="ECO:0007669"/>
    <property type="project" value="TreeGrafter"/>
</dbReference>
<dbReference type="InterPro" id="IPR005845">
    <property type="entry name" value="A-D-PHexomutase_a/b/a-II"/>
</dbReference>
<comment type="caution">
    <text evidence="11">The sequence shown here is derived from an EMBL/GenBank/DDBJ whole genome shotgun (WGS) entry which is preliminary data.</text>
</comment>
<evidence type="ECO:0000256" key="7">
    <source>
        <dbReference type="RuleBase" id="RU004326"/>
    </source>
</evidence>
<proteinExistence type="inferred from homology"/>
<dbReference type="PROSITE" id="PS00710">
    <property type="entry name" value="PGM_PMM"/>
    <property type="match status" value="1"/>
</dbReference>
<evidence type="ECO:0000313" key="12">
    <source>
        <dbReference type="Proteomes" id="UP000262954"/>
    </source>
</evidence>
<reference evidence="11 12" key="1">
    <citation type="journal article" date="2018" name="Nat. Biotechnol.">
        <title>A standardized bacterial taxonomy based on genome phylogeny substantially revises the tree of life.</title>
        <authorList>
            <person name="Parks D.H."/>
            <person name="Chuvochina M."/>
            <person name="Waite D.W."/>
            <person name="Rinke C."/>
            <person name="Skarshewski A."/>
            <person name="Chaumeil P.A."/>
            <person name="Hugenholtz P."/>
        </authorList>
    </citation>
    <scope>NUCLEOTIDE SEQUENCE [LARGE SCALE GENOMIC DNA]</scope>
    <source>
        <strain evidence="11">UBA11482</strain>
    </source>
</reference>
<dbReference type="InterPro" id="IPR005841">
    <property type="entry name" value="Alpha-D-phosphohexomutase_SF"/>
</dbReference>
<sequence length="468" mass="52537">MKIFFGTDGWRALNGSQINEVSVAVIAQAFSDYLLGKNRTPVVAVGYDSRENSELFANIFAQVLSGNMIKVYLSDSIIPTPVLSYKVLESGCDAGVMITASHNPKEYNGIKFKSEYGGPFSTEETKIVESYLYRSKIKESKKFVTKCDFIYGYIRHTERIINFDKIKESGLCLLIDSMGGSGQRLTEQILKRHGIEAVSIFADPVSDFYGRSPEPIEKNLKPLSESLKKGNYSFGVATDGDADRIGVCLDSGDWLSAQYTILLLVDYLKNVKKVSGGIIKTSSVSDKVRILFENETTPIYEVQVGFKYICDVMIRHDIAFGGEESGGFGYGVHIPERDGIFSSLLLLEMLATSSCKTLSEYFKRKLSTLGQIYYNRMDLVYRYENKNDLLPQLFLNSPRMINGFRVFGIQSFCSSRNIVNGIKFLLGPCRWLLIRSSETEDIIRFYAEGQSEKETEMLLSCGREILGI</sequence>
<evidence type="ECO:0000256" key="6">
    <source>
        <dbReference type="ARBA" id="ARBA00023235"/>
    </source>
</evidence>
<keyword evidence="4 7" id="KW-0479">Metal-binding</keyword>
<dbReference type="Gene3D" id="3.30.310.50">
    <property type="entry name" value="Alpha-D-phosphohexomutase, C-terminal domain"/>
    <property type="match status" value="1"/>
</dbReference>
<dbReference type="SUPFAM" id="SSF55957">
    <property type="entry name" value="Phosphoglucomutase, C-terminal domain"/>
    <property type="match status" value="1"/>
</dbReference>
<dbReference type="GO" id="GO:0000287">
    <property type="term" value="F:magnesium ion binding"/>
    <property type="evidence" value="ECO:0007669"/>
    <property type="project" value="InterPro"/>
</dbReference>
<dbReference type="Pfam" id="PF02878">
    <property type="entry name" value="PGM_PMM_I"/>
    <property type="match status" value="1"/>
</dbReference>